<feature type="region of interest" description="Disordered" evidence="5">
    <location>
        <begin position="1"/>
        <end position="204"/>
    </location>
</feature>
<feature type="compositionally biased region" description="Low complexity" evidence="5">
    <location>
        <begin position="161"/>
        <end position="174"/>
    </location>
</feature>
<dbReference type="STRING" id="244447.ENSCSEP00000013779"/>
<organism evidence="7 8">
    <name type="scientific">Cynoglossus semilaevis</name>
    <name type="common">Tongue sole</name>
    <dbReference type="NCBI Taxonomy" id="244447"/>
    <lineage>
        <taxon>Eukaryota</taxon>
        <taxon>Metazoa</taxon>
        <taxon>Chordata</taxon>
        <taxon>Craniata</taxon>
        <taxon>Vertebrata</taxon>
        <taxon>Euteleostomi</taxon>
        <taxon>Actinopterygii</taxon>
        <taxon>Neopterygii</taxon>
        <taxon>Teleostei</taxon>
        <taxon>Neoteleostei</taxon>
        <taxon>Acanthomorphata</taxon>
        <taxon>Carangaria</taxon>
        <taxon>Pleuronectiformes</taxon>
        <taxon>Pleuronectoidei</taxon>
        <taxon>Cynoglossidae</taxon>
        <taxon>Cynoglossinae</taxon>
        <taxon>Cynoglossus</taxon>
    </lineage>
</organism>
<reference evidence="7" key="2">
    <citation type="submission" date="2025-08" db="UniProtKB">
        <authorList>
            <consortium name="Ensembl"/>
        </authorList>
    </citation>
    <scope>IDENTIFICATION</scope>
</reference>
<evidence type="ECO:0000256" key="5">
    <source>
        <dbReference type="SAM" id="MobiDB-lite"/>
    </source>
</evidence>
<feature type="compositionally biased region" description="Low complexity" evidence="5">
    <location>
        <begin position="104"/>
        <end position="123"/>
    </location>
</feature>
<dbReference type="Proteomes" id="UP000265120">
    <property type="component" value="Chromosome 16"/>
</dbReference>
<dbReference type="SUPFAM" id="SSF57716">
    <property type="entry name" value="Glucocorticoid receptor-like (DNA-binding domain)"/>
    <property type="match status" value="1"/>
</dbReference>
<evidence type="ECO:0000313" key="7">
    <source>
        <dbReference type="Ensembl" id="ENSCSEP00000013779.1"/>
    </source>
</evidence>
<evidence type="ECO:0000256" key="4">
    <source>
        <dbReference type="ARBA" id="ARBA00022833"/>
    </source>
</evidence>
<dbReference type="InterPro" id="IPR010507">
    <property type="entry name" value="Znf_MYM"/>
</dbReference>
<reference evidence="7" key="3">
    <citation type="submission" date="2025-09" db="UniProtKB">
        <authorList>
            <consortium name="Ensembl"/>
        </authorList>
    </citation>
    <scope>IDENTIFICATION</scope>
</reference>
<dbReference type="SMART" id="SM00746">
    <property type="entry name" value="TRASH"/>
    <property type="match status" value="1"/>
</dbReference>
<dbReference type="GeneTree" id="ENSGT00940000157028"/>
<reference evidence="7 8" key="1">
    <citation type="journal article" date="2014" name="Nat. Genet.">
        <title>Whole-genome sequence of a flatfish provides insights into ZW sex chromosome evolution and adaptation to a benthic lifestyle.</title>
        <authorList>
            <person name="Chen S."/>
            <person name="Zhang G."/>
            <person name="Shao C."/>
            <person name="Huang Q."/>
            <person name="Liu G."/>
            <person name="Zhang P."/>
            <person name="Song W."/>
            <person name="An N."/>
            <person name="Chalopin D."/>
            <person name="Volff J.N."/>
            <person name="Hong Y."/>
            <person name="Li Q."/>
            <person name="Sha Z."/>
            <person name="Zhou H."/>
            <person name="Xie M."/>
            <person name="Yu Q."/>
            <person name="Liu Y."/>
            <person name="Xiang H."/>
            <person name="Wang N."/>
            <person name="Wu K."/>
            <person name="Yang C."/>
            <person name="Zhou Q."/>
            <person name="Liao X."/>
            <person name="Yang L."/>
            <person name="Hu Q."/>
            <person name="Zhang J."/>
            <person name="Meng L."/>
            <person name="Jin L."/>
            <person name="Tian Y."/>
            <person name="Lian J."/>
            <person name="Yang J."/>
            <person name="Miao G."/>
            <person name="Liu S."/>
            <person name="Liang Z."/>
            <person name="Yan F."/>
            <person name="Li Y."/>
            <person name="Sun B."/>
            <person name="Zhang H."/>
            <person name="Zhang J."/>
            <person name="Zhu Y."/>
            <person name="Du M."/>
            <person name="Zhao Y."/>
            <person name="Schartl M."/>
            <person name="Tang Q."/>
            <person name="Wang J."/>
        </authorList>
    </citation>
    <scope>NUCLEOTIDE SEQUENCE</scope>
</reference>
<keyword evidence="2" id="KW-0677">Repeat</keyword>
<dbReference type="InterPro" id="IPR011017">
    <property type="entry name" value="TRASH_dom"/>
</dbReference>
<dbReference type="PANTHER" id="PTHR45736">
    <property type="entry name" value="ZINC FINGER MYM-TYPE PROTEIN"/>
    <property type="match status" value="1"/>
</dbReference>
<feature type="compositionally biased region" description="Low complexity" evidence="5">
    <location>
        <begin position="313"/>
        <end position="325"/>
    </location>
</feature>
<dbReference type="PANTHER" id="PTHR45736:SF6">
    <property type="entry name" value="ZINC FINGER MYM-TYPE PROTEIN 2"/>
    <property type="match status" value="1"/>
</dbReference>
<keyword evidence="8" id="KW-1185">Reference proteome</keyword>
<evidence type="ECO:0000313" key="8">
    <source>
        <dbReference type="Proteomes" id="UP000265120"/>
    </source>
</evidence>
<keyword evidence="1" id="KW-0479">Metal-binding</keyword>
<dbReference type="AlphaFoldDB" id="A0A3P8VHN2"/>
<dbReference type="GO" id="GO:0008270">
    <property type="term" value="F:zinc ion binding"/>
    <property type="evidence" value="ECO:0007669"/>
    <property type="project" value="UniProtKB-KW"/>
</dbReference>
<evidence type="ECO:0000259" key="6">
    <source>
        <dbReference type="SMART" id="SM00746"/>
    </source>
</evidence>
<name>A0A3P8VHN2_CYNSE</name>
<evidence type="ECO:0000256" key="3">
    <source>
        <dbReference type="ARBA" id="ARBA00022771"/>
    </source>
</evidence>
<dbReference type="Pfam" id="PF06467">
    <property type="entry name" value="zf-FCS"/>
    <property type="match status" value="1"/>
</dbReference>
<feature type="region of interest" description="Disordered" evidence="5">
    <location>
        <begin position="217"/>
        <end position="330"/>
    </location>
</feature>
<feature type="compositionally biased region" description="Polar residues" evidence="5">
    <location>
        <begin position="283"/>
        <end position="306"/>
    </location>
</feature>
<keyword evidence="4" id="KW-0862">Zinc</keyword>
<dbReference type="Ensembl" id="ENSCSET00000013941.1">
    <property type="protein sequence ID" value="ENSCSEP00000013779.1"/>
    <property type="gene ID" value="ENSCSEG00000008870.1"/>
</dbReference>
<feature type="domain" description="TRASH" evidence="6">
    <location>
        <begin position="335"/>
        <end position="371"/>
    </location>
</feature>
<accession>A0A3P8VHN2</accession>
<keyword evidence="3" id="KW-0863">Zinc-finger</keyword>
<dbReference type="InterPro" id="IPR051284">
    <property type="entry name" value="ZnF_MYMT-QRICH1"/>
</dbReference>
<feature type="compositionally biased region" description="Polar residues" evidence="5">
    <location>
        <begin position="231"/>
        <end position="256"/>
    </location>
</feature>
<dbReference type="InParanoid" id="A0A3P8VHN2"/>
<evidence type="ECO:0000256" key="1">
    <source>
        <dbReference type="ARBA" id="ARBA00022723"/>
    </source>
</evidence>
<evidence type="ECO:0000256" key="2">
    <source>
        <dbReference type="ARBA" id="ARBA00022737"/>
    </source>
</evidence>
<sequence>MDGESEPNPAVPEEAGEQVEPIDATPSLEQKTPPPLEEKAGEAVSMDTEDGATKEDGTEDNDDDDVVLVGEEEAPLLPSKTLNQDLPSTDGPEPGADVVPVDMSTTVQPTSSPSMPVSSSSPPAGSPPKPPTKAAGEPIVIDDEEEPEQKDTFPPSPAPPGGHSLPGSPGVLSSTEPDSEIRIASVTTLGSSGNTPPHSMDSEGDVNLMITSVTSLQGGDAEQAAVEGQTEENGLQISSAFSLNPDTPSGRPTASFNPGRGSGSVGQLVQNGEMGTHNRGDSWISQSASVPRSQKQTGVDSPSPATSLPKPPGQSSSSTSTSGSQIQPRTVKVTCANCKKPLKKGQTAYQRKGSTHLFCSTTCLSAFSHKPAPKKSCTMCKK</sequence>
<feature type="compositionally biased region" description="Acidic residues" evidence="5">
    <location>
        <begin position="57"/>
        <end position="74"/>
    </location>
</feature>
<proteinExistence type="predicted"/>
<feature type="compositionally biased region" description="Polar residues" evidence="5">
    <location>
        <begin position="185"/>
        <end position="197"/>
    </location>
</feature>
<protein>
    <recommendedName>
        <fullName evidence="6">TRASH domain-containing protein</fullName>
    </recommendedName>
</protein>